<dbReference type="PRINTS" id="PR00081">
    <property type="entry name" value="GDHRDH"/>
</dbReference>
<dbReference type="EMBL" id="CAJVPS010001883">
    <property type="protein sequence ID" value="CAG8553273.1"/>
    <property type="molecule type" value="Genomic_DNA"/>
</dbReference>
<dbReference type="PRINTS" id="PR00080">
    <property type="entry name" value="SDRFAMILY"/>
</dbReference>
<dbReference type="Pfam" id="PF00106">
    <property type="entry name" value="adh_short"/>
    <property type="match status" value="1"/>
</dbReference>
<dbReference type="Gene3D" id="3.40.50.720">
    <property type="entry name" value="NAD(P)-binding Rossmann-like Domain"/>
    <property type="match status" value="1"/>
</dbReference>
<keyword evidence="5" id="KW-1185">Reference proteome</keyword>
<protein>
    <submittedName>
        <fullName evidence="4">13788_t:CDS:1</fullName>
    </submittedName>
</protein>
<dbReference type="GO" id="GO:0016616">
    <property type="term" value="F:oxidoreductase activity, acting on the CH-OH group of donors, NAD or NADP as acceptor"/>
    <property type="evidence" value="ECO:0007669"/>
    <property type="project" value="TreeGrafter"/>
</dbReference>
<keyword evidence="2" id="KW-0560">Oxidoreductase</keyword>
<dbReference type="PANTHER" id="PTHR44229">
    <property type="entry name" value="15-HYDROXYPROSTAGLANDIN DEHYDROGENASE [NAD(+)]"/>
    <property type="match status" value="1"/>
</dbReference>
<dbReference type="PANTHER" id="PTHR44229:SF4">
    <property type="entry name" value="15-HYDROXYPROSTAGLANDIN DEHYDROGENASE [NAD(+)]"/>
    <property type="match status" value="1"/>
</dbReference>
<evidence type="ECO:0000313" key="4">
    <source>
        <dbReference type="EMBL" id="CAG8553273.1"/>
    </source>
</evidence>
<comment type="similarity">
    <text evidence="1 3">Belongs to the short-chain dehydrogenases/reductases (SDR) family.</text>
</comment>
<organism evidence="4 5">
    <name type="scientific">Ambispora leptoticha</name>
    <dbReference type="NCBI Taxonomy" id="144679"/>
    <lineage>
        <taxon>Eukaryota</taxon>
        <taxon>Fungi</taxon>
        <taxon>Fungi incertae sedis</taxon>
        <taxon>Mucoromycota</taxon>
        <taxon>Glomeromycotina</taxon>
        <taxon>Glomeromycetes</taxon>
        <taxon>Archaeosporales</taxon>
        <taxon>Ambisporaceae</taxon>
        <taxon>Ambispora</taxon>
    </lineage>
</organism>
<dbReference type="Proteomes" id="UP000789508">
    <property type="component" value="Unassembled WGS sequence"/>
</dbReference>
<comment type="caution">
    <text evidence="4">The sequence shown here is derived from an EMBL/GenBank/DDBJ whole genome shotgun (WGS) entry which is preliminary data.</text>
</comment>
<dbReference type="InterPro" id="IPR002347">
    <property type="entry name" value="SDR_fam"/>
</dbReference>
<name>A0A9N9B2F8_9GLOM</name>
<reference evidence="4" key="1">
    <citation type="submission" date="2021-06" db="EMBL/GenBank/DDBJ databases">
        <authorList>
            <person name="Kallberg Y."/>
            <person name="Tangrot J."/>
            <person name="Rosling A."/>
        </authorList>
    </citation>
    <scope>NUCLEOTIDE SEQUENCE</scope>
    <source>
        <strain evidence="4">FL130A</strain>
    </source>
</reference>
<dbReference type="InterPro" id="IPR036291">
    <property type="entry name" value="NAD(P)-bd_dom_sf"/>
</dbReference>
<dbReference type="AlphaFoldDB" id="A0A9N9B2F8"/>
<dbReference type="SUPFAM" id="SSF51735">
    <property type="entry name" value="NAD(P)-binding Rossmann-fold domains"/>
    <property type="match status" value="1"/>
</dbReference>
<gene>
    <name evidence="4" type="ORF">ALEPTO_LOCUS5983</name>
</gene>
<evidence type="ECO:0000256" key="2">
    <source>
        <dbReference type="ARBA" id="ARBA00023002"/>
    </source>
</evidence>
<evidence type="ECO:0000313" key="5">
    <source>
        <dbReference type="Proteomes" id="UP000789508"/>
    </source>
</evidence>
<proteinExistence type="inferred from homology"/>
<accession>A0A9N9B2F8</accession>
<dbReference type="GO" id="GO:0005737">
    <property type="term" value="C:cytoplasm"/>
    <property type="evidence" value="ECO:0007669"/>
    <property type="project" value="TreeGrafter"/>
</dbReference>
<evidence type="ECO:0000256" key="1">
    <source>
        <dbReference type="ARBA" id="ARBA00006484"/>
    </source>
</evidence>
<dbReference type="OrthoDB" id="5840532at2759"/>
<evidence type="ECO:0000256" key="3">
    <source>
        <dbReference type="RuleBase" id="RU000363"/>
    </source>
</evidence>
<sequence length="253" mass="27664">MVNLSEKVLIITGGASGFGKALAHHVVEKGAKVVLADINKELGLQVEAELNTSKPNYAKFVCTDVSKRQDLENLLKVAETEFGGFDAIFNNAGIAQREFFDQTESWKRTIDININAVIEGTQLSIPFLKKRGGGAVINTASVAGLYPLIVPRVPVYTAAKAAVVAFSQALEHLKDEENIRVNAVCPFFAETPMVTTAYQESKDFEAYVKKIGTVSIQDVVNGLLHAFENDALYGDVIEILPKNKLYVRPKVSY</sequence>